<feature type="compositionally biased region" description="Basic and acidic residues" evidence="1">
    <location>
        <begin position="7"/>
        <end position="26"/>
    </location>
</feature>
<name>A0A151WUC4_9HYME</name>
<reference evidence="2 3" key="1">
    <citation type="submission" date="2015-09" db="EMBL/GenBank/DDBJ databases">
        <title>Trachymyrmex zeteki WGS genome.</title>
        <authorList>
            <person name="Nygaard S."/>
            <person name="Hu H."/>
            <person name="Boomsma J."/>
            <person name="Zhang G."/>
        </authorList>
    </citation>
    <scope>NUCLEOTIDE SEQUENCE [LARGE SCALE GENOMIC DNA]</scope>
    <source>
        <strain evidence="2">Tzet28-1</strain>
        <tissue evidence="2">Whole body</tissue>
    </source>
</reference>
<sequence length="97" mass="10818">MNAGRSRLREGRKSQLGVTERRREASRGVIRGGYRRRGVGGNGGGRGRNQTSRHRVERVDGEGSTSVRANDPCERERETRKGQRPLCSTNVPRVTTD</sequence>
<proteinExistence type="predicted"/>
<accession>A0A151WUC4</accession>
<keyword evidence="3" id="KW-1185">Reference proteome</keyword>
<gene>
    <name evidence="2" type="ORF">ALC60_09436</name>
</gene>
<evidence type="ECO:0000313" key="2">
    <source>
        <dbReference type="EMBL" id="KYQ51438.1"/>
    </source>
</evidence>
<dbReference type="EMBL" id="KQ982736">
    <property type="protein sequence ID" value="KYQ51438.1"/>
    <property type="molecule type" value="Genomic_DNA"/>
</dbReference>
<feature type="region of interest" description="Disordered" evidence="1">
    <location>
        <begin position="1"/>
        <end position="97"/>
    </location>
</feature>
<dbReference type="AlphaFoldDB" id="A0A151WUC4"/>
<protein>
    <submittedName>
        <fullName evidence="2">Uncharacterized protein</fullName>
    </submittedName>
</protein>
<evidence type="ECO:0000256" key="1">
    <source>
        <dbReference type="SAM" id="MobiDB-lite"/>
    </source>
</evidence>
<feature type="compositionally biased region" description="Polar residues" evidence="1">
    <location>
        <begin position="86"/>
        <end position="97"/>
    </location>
</feature>
<dbReference type="Proteomes" id="UP000075809">
    <property type="component" value="Unassembled WGS sequence"/>
</dbReference>
<evidence type="ECO:0000313" key="3">
    <source>
        <dbReference type="Proteomes" id="UP000075809"/>
    </source>
</evidence>
<organism evidence="2 3">
    <name type="scientific">Mycetomoellerius zeteki</name>
    <dbReference type="NCBI Taxonomy" id="64791"/>
    <lineage>
        <taxon>Eukaryota</taxon>
        <taxon>Metazoa</taxon>
        <taxon>Ecdysozoa</taxon>
        <taxon>Arthropoda</taxon>
        <taxon>Hexapoda</taxon>
        <taxon>Insecta</taxon>
        <taxon>Pterygota</taxon>
        <taxon>Neoptera</taxon>
        <taxon>Endopterygota</taxon>
        <taxon>Hymenoptera</taxon>
        <taxon>Apocrita</taxon>
        <taxon>Aculeata</taxon>
        <taxon>Formicoidea</taxon>
        <taxon>Formicidae</taxon>
        <taxon>Myrmicinae</taxon>
        <taxon>Mycetomoellerius</taxon>
    </lineage>
</organism>
<feature type="compositionally biased region" description="Basic and acidic residues" evidence="1">
    <location>
        <begin position="71"/>
        <end position="81"/>
    </location>
</feature>